<feature type="domain" description="ClpX-type ZB" evidence="8">
    <location>
        <begin position="1"/>
        <end position="51"/>
    </location>
</feature>
<dbReference type="InterPro" id="IPR050052">
    <property type="entry name" value="ATP-dep_Clp_protease_ClpX"/>
</dbReference>
<dbReference type="CDD" id="cd19497">
    <property type="entry name" value="RecA-like_ClpX"/>
    <property type="match status" value="1"/>
</dbReference>
<feature type="binding site" evidence="6">
    <location>
        <begin position="122"/>
        <end position="129"/>
    </location>
    <ligand>
        <name>ATP</name>
        <dbReference type="ChEBI" id="CHEBI:30616"/>
    </ligand>
</feature>
<dbReference type="NCBIfam" id="NF003745">
    <property type="entry name" value="PRK05342.1"/>
    <property type="match status" value="1"/>
</dbReference>
<evidence type="ECO:0000256" key="1">
    <source>
        <dbReference type="ARBA" id="ARBA00022723"/>
    </source>
</evidence>
<keyword evidence="2 6" id="KW-0547">Nucleotide-binding</keyword>
<dbReference type="GO" id="GO:0008270">
    <property type="term" value="F:zinc ion binding"/>
    <property type="evidence" value="ECO:0007669"/>
    <property type="project" value="UniProtKB-UniRule"/>
</dbReference>
<dbReference type="InterPro" id="IPR059188">
    <property type="entry name" value="Znf_CLPX-like"/>
</dbReference>
<keyword evidence="3 6" id="KW-0862">Zinc</keyword>
<accession>A0A2W4SF29</accession>
<dbReference type="SUPFAM" id="SSF52540">
    <property type="entry name" value="P-loop containing nucleoside triphosphate hydrolases"/>
    <property type="match status" value="1"/>
</dbReference>
<dbReference type="GO" id="GO:0140662">
    <property type="term" value="F:ATP-dependent protein folding chaperone"/>
    <property type="evidence" value="ECO:0007669"/>
    <property type="project" value="InterPro"/>
</dbReference>
<dbReference type="PROSITE" id="PS51902">
    <property type="entry name" value="CLPX_ZB"/>
    <property type="match status" value="1"/>
</dbReference>
<dbReference type="Proteomes" id="UP000249396">
    <property type="component" value="Unassembled WGS sequence"/>
</dbReference>
<dbReference type="SUPFAM" id="SSF57716">
    <property type="entry name" value="Glucocorticoid receptor-like (DNA-binding domain)"/>
    <property type="match status" value="1"/>
</dbReference>
<feature type="binding site" evidence="6 7">
    <location>
        <position position="10"/>
    </location>
    <ligand>
        <name>Zn(2+)</name>
        <dbReference type="ChEBI" id="CHEBI:29105"/>
    </ligand>
</feature>
<feature type="binding site" evidence="6 7">
    <location>
        <position position="32"/>
    </location>
    <ligand>
        <name>Zn(2+)</name>
        <dbReference type="ChEBI" id="CHEBI:29105"/>
    </ligand>
</feature>
<dbReference type="Gene3D" id="6.20.220.10">
    <property type="entry name" value="ClpX chaperone, C4-type zinc finger domain"/>
    <property type="match status" value="1"/>
</dbReference>
<dbReference type="InterPro" id="IPR010603">
    <property type="entry name" value="Znf_CppX_C4"/>
</dbReference>
<dbReference type="InterPro" id="IPR038366">
    <property type="entry name" value="Znf_CppX_C4_sf"/>
</dbReference>
<dbReference type="GO" id="GO:0051082">
    <property type="term" value="F:unfolded protein binding"/>
    <property type="evidence" value="ECO:0007669"/>
    <property type="project" value="UniProtKB-UniRule"/>
</dbReference>
<dbReference type="GO" id="GO:0005524">
    <property type="term" value="F:ATP binding"/>
    <property type="evidence" value="ECO:0007669"/>
    <property type="project" value="UniProtKB-UniRule"/>
</dbReference>
<evidence type="ECO:0000256" key="3">
    <source>
        <dbReference type="ARBA" id="ARBA00022833"/>
    </source>
</evidence>
<gene>
    <name evidence="6" type="primary">clpX</name>
    <name evidence="9" type="ORF">DM484_24870</name>
</gene>
<dbReference type="SMART" id="SM01086">
    <property type="entry name" value="ClpB_D2-small"/>
    <property type="match status" value="1"/>
</dbReference>
<dbReference type="AlphaFoldDB" id="A0A2W4SF29"/>
<comment type="caution">
    <text evidence="9">The sequence shown here is derived from an EMBL/GenBank/DDBJ whole genome shotgun (WGS) entry which is preliminary data.</text>
</comment>
<dbReference type="InterPro" id="IPR003593">
    <property type="entry name" value="AAA+_ATPase"/>
</dbReference>
<name>A0A2W4SF29_9GAMM</name>
<dbReference type="Pfam" id="PF07724">
    <property type="entry name" value="AAA_2"/>
    <property type="match status" value="1"/>
</dbReference>
<evidence type="ECO:0000256" key="7">
    <source>
        <dbReference type="PROSITE-ProRule" id="PRU01250"/>
    </source>
</evidence>
<dbReference type="NCBIfam" id="TIGR00382">
    <property type="entry name" value="clpX"/>
    <property type="match status" value="1"/>
</dbReference>
<keyword evidence="5 6" id="KW-0143">Chaperone</keyword>
<keyword evidence="9" id="KW-0378">Hydrolase</keyword>
<dbReference type="SMART" id="SM00382">
    <property type="entry name" value="AAA"/>
    <property type="match status" value="1"/>
</dbReference>
<dbReference type="InterPro" id="IPR003959">
    <property type="entry name" value="ATPase_AAA_core"/>
</dbReference>
<evidence type="ECO:0000256" key="2">
    <source>
        <dbReference type="ARBA" id="ARBA00022741"/>
    </source>
</evidence>
<dbReference type="Gene3D" id="3.40.50.300">
    <property type="entry name" value="P-loop containing nucleotide triphosphate hydrolases"/>
    <property type="match status" value="1"/>
</dbReference>
<dbReference type="InterPro" id="IPR027417">
    <property type="entry name" value="P-loop_NTPase"/>
</dbReference>
<dbReference type="InterPro" id="IPR019489">
    <property type="entry name" value="Clp_ATPase_C"/>
</dbReference>
<dbReference type="GO" id="GO:0016887">
    <property type="term" value="F:ATP hydrolysis activity"/>
    <property type="evidence" value="ECO:0007669"/>
    <property type="project" value="InterPro"/>
</dbReference>
<evidence type="ECO:0000256" key="6">
    <source>
        <dbReference type="HAMAP-Rule" id="MF_00175"/>
    </source>
</evidence>
<feature type="binding site" evidence="6 7">
    <location>
        <position position="13"/>
    </location>
    <ligand>
        <name>Zn(2+)</name>
        <dbReference type="ChEBI" id="CHEBI:29105"/>
    </ligand>
</feature>
<dbReference type="PANTHER" id="PTHR48102:SF7">
    <property type="entry name" value="ATP-DEPENDENT CLP PROTEASE ATP-BINDING SUBUNIT CLPX-LIKE, MITOCHONDRIAL"/>
    <property type="match status" value="1"/>
</dbReference>
<proteinExistence type="inferred from homology"/>
<keyword evidence="1 6" id="KW-0479">Metal-binding</keyword>
<dbReference type="InterPro" id="IPR004487">
    <property type="entry name" value="Clp_protease_ATP-bd_su_ClpX"/>
</dbReference>
<evidence type="ECO:0000259" key="8">
    <source>
        <dbReference type="PROSITE" id="PS51902"/>
    </source>
</evidence>
<evidence type="ECO:0000256" key="4">
    <source>
        <dbReference type="ARBA" id="ARBA00022840"/>
    </source>
</evidence>
<dbReference type="Gene3D" id="1.10.8.60">
    <property type="match status" value="1"/>
</dbReference>
<sequence length="441" mass="47757">MTQTTSHARCSFCGVEQSPATPLIAGLEGSICEACVRLADQVITNWGRKRILNELHGPIPKPAKIKEILDSYVVGQSLAKEILAVAVYNHYKRLKHESGDAGFSHMHTEVELGKSNILLVGPTGTGKTLLASTLAKIVGVPFVVADATTLTQAGYVGDDVEHILVRLLEVAEGNVGRAEWGIVYLDEVDKLARSPEMATNTRDISGEGVQQALLRLVEGAQVKVSLKGKKREGGDEAIVDTRNILFIAGGAFPGLEKHVAKRLAPTKTGIGFHASPVDTETKPELDELLNETQPGDLRQFGLIPEFIGRFPVLAPLEPLDEAALIRILTEPKNALVRQYQKLFAYENVSLEFTEEALKRVAQKAIERETGARGLRSILEQVLRKPMFEIPSLTGIERCIVDEEVIDGTAEVKTTPVGLETLLESSVAESEEQPLPLAASGG</sequence>
<dbReference type="EMBL" id="QJPH01000495">
    <property type="protein sequence ID" value="PZN72214.1"/>
    <property type="molecule type" value="Genomic_DNA"/>
</dbReference>
<dbReference type="HAMAP" id="MF_00175">
    <property type="entry name" value="ClpX"/>
    <property type="match status" value="1"/>
</dbReference>
<comment type="subunit">
    <text evidence="6">Component of the ClpX-ClpP complex. Forms a hexameric ring that, in the presence of ATP, binds to fourteen ClpP subunits assembled into a disk-like structure with a central cavity, resembling the structure of eukaryotic proteasomes.</text>
</comment>
<dbReference type="FunFam" id="1.10.8.60:FF:000002">
    <property type="entry name" value="ATP-dependent Clp protease ATP-binding subunit ClpX"/>
    <property type="match status" value="1"/>
</dbReference>
<dbReference type="GO" id="GO:0051603">
    <property type="term" value="P:proteolysis involved in protein catabolic process"/>
    <property type="evidence" value="ECO:0007669"/>
    <property type="project" value="TreeGrafter"/>
</dbReference>
<reference evidence="9 10" key="1">
    <citation type="journal article" date="2018" name="Aquat. Microb. Ecol.">
        <title>Gammaproteobacterial methanotrophs dominate.</title>
        <authorList>
            <person name="Rissanen A.J."/>
            <person name="Saarenheimo J."/>
            <person name="Tiirola M."/>
            <person name="Peura S."/>
            <person name="Aalto S.L."/>
            <person name="Karvinen A."/>
            <person name="Nykanen H."/>
        </authorList>
    </citation>
    <scope>NUCLEOTIDE SEQUENCE [LARGE SCALE GENOMIC DNA]</scope>
    <source>
        <strain evidence="9">AMbin10</strain>
    </source>
</reference>
<protein>
    <recommendedName>
        <fullName evidence="6">ATP-dependent Clp protease ATP-binding subunit ClpX</fullName>
    </recommendedName>
</protein>
<comment type="similarity">
    <text evidence="6 7">Belongs to the ClpX chaperone family.</text>
</comment>
<dbReference type="Pfam" id="PF06689">
    <property type="entry name" value="zf-C4_ClpX"/>
    <property type="match status" value="1"/>
</dbReference>
<dbReference type="SMART" id="SM00994">
    <property type="entry name" value="zf-C4_ClpX"/>
    <property type="match status" value="1"/>
</dbReference>
<evidence type="ECO:0000256" key="5">
    <source>
        <dbReference type="ARBA" id="ARBA00023186"/>
    </source>
</evidence>
<dbReference type="GO" id="GO:0008233">
    <property type="term" value="F:peptidase activity"/>
    <property type="evidence" value="ECO:0007669"/>
    <property type="project" value="UniProtKB-KW"/>
</dbReference>
<keyword evidence="9" id="KW-0645">Protease</keyword>
<keyword evidence="4 6" id="KW-0067">ATP-binding</keyword>
<dbReference type="GO" id="GO:0046983">
    <property type="term" value="F:protein dimerization activity"/>
    <property type="evidence" value="ECO:0007669"/>
    <property type="project" value="UniProtKB-UniRule"/>
</dbReference>
<dbReference type="Pfam" id="PF10431">
    <property type="entry name" value="ClpB_D2-small"/>
    <property type="match status" value="1"/>
</dbReference>
<feature type="binding site" evidence="6 7">
    <location>
        <position position="35"/>
    </location>
    <ligand>
        <name>Zn(2+)</name>
        <dbReference type="ChEBI" id="CHEBI:29105"/>
    </ligand>
</feature>
<evidence type="ECO:0000313" key="9">
    <source>
        <dbReference type="EMBL" id="PZN72214.1"/>
    </source>
</evidence>
<dbReference type="PANTHER" id="PTHR48102">
    <property type="entry name" value="ATP-DEPENDENT CLP PROTEASE ATP-BINDING SUBUNIT CLPX-LIKE, MITOCHONDRIAL-RELATED"/>
    <property type="match status" value="1"/>
</dbReference>
<dbReference type="InterPro" id="IPR046425">
    <property type="entry name" value="ClpX_bact"/>
</dbReference>
<organism evidence="9 10">
    <name type="scientific">Candidatus Methylumidiphilus alinenensis</name>
    <dbReference type="NCBI Taxonomy" id="2202197"/>
    <lineage>
        <taxon>Bacteria</taxon>
        <taxon>Pseudomonadati</taxon>
        <taxon>Pseudomonadota</taxon>
        <taxon>Gammaproteobacteria</taxon>
        <taxon>Methylococcales</taxon>
        <taxon>Candidatus Methylumidiphilus</taxon>
    </lineage>
</organism>
<evidence type="ECO:0000313" key="10">
    <source>
        <dbReference type="Proteomes" id="UP000249396"/>
    </source>
</evidence>
<comment type="function">
    <text evidence="6">ATP-dependent specificity component of the Clp protease. It directs the protease to specific substrates. Can perform chaperone functions in the absence of ClpP.</text>
</comment>